<gene>
    <name evidence="4" type="ORF">PhCBS80983_g01342</name>
</gene>
<dbReference type="SUPFAM" id="SSF63411">
    <property type="entry name" value="LuxS/MPP-like metallohydrolase"/>
    <property type="match status" value="4"/>
</dbReference>
<sequence>MTPPAFQLENSRQFALPAGPTTLATYKHASSNFRIVFCPVPGPLVSSAFIVPTLAEGDEGLAHTLEHLIFCGSTINNYRRGYLDYLANRCLSTGTNAYTTEDHTAYTITTAGSEGMLEILPVFLEHVLYPTLREEQFVTEVHHLDGEAKHQGVVYCEMAGRENTEADLLDLAIRRLLFGNQTTYSRECGGLTGEIAQLKNEDIVRYHKRFYHLDNLTTIICGQIDPEAVFQKLTAVEGLLQRQPGTHEVPIIAVPKLRGKPGKVHTQIVKFPSSDEELGSIAFGWRGPPSEDIFTIVALDVLFRYLQETSASPFLQRFVERKDPYASQVDFDLRGFVETAIELVFSGVPYVSDSTDSDAMETDQSDEGSEYSDDESDLGSEHCDGMGEEDEVRDDFFDHGVYHKLMMDVLRDFAANGPSSPNAMQASLSRHRRKIWEALEEDPTESCATYIIPDVVRHYLAAGSGLKDTRAEGGKPVFGTRSEILGILDQLATLPLTFWSDLVKQWLINVPMVEVHMIPDRQMADAHAKKEVEEQDARAKGLGKDGLAKLQVKLDEAVKANQVHLTDSVIATMPPVPDVTKAPMLAAKMEFATMEPVQHGALRPFEACQIVQTETVFANLRLGLHTGQIPTDLRPYLPLFQELIFQSDLTLTTSTGGTKVMDYREVARKCADLFVSYEAAVGFGNDVWSASWLSEVFMIFASAEQGQWEKLVRFLTEVLVFSTFTEERIVTMAKNLLSNITEIKRDGPDMLNAVCSRVTLPFDNIDRAVDGQKNDLAISVFKQEAFIKDVLKTCKDGNSQHVIDALESIKCLLVSGSESRGPGFVQIAVPRGQTADLVNQVASIWDEQVTLYNKRTPESHMPVIQSTATTALPFPFPRQAYETAAADRTFGNAVVVPIPGVTTTFFAQIVPCDVLRPHPHPDFFAVTLLAEVLSRAEGPLYTAIRGQGYAYDASLHLSLWTGQLSFELYESSEPRRALIEFYDILHRLETPAGFDETCSRFNVETARASVAYKYASAKSTSGGLVVGALRGALRGFESLEEEEAFQQGLYSVTVEQLRNAYAKYFVRFLDADTRITVATTAPDSGAETLRDQFLGAPDRPGKEDQYKVNFRIVDLKELKV</sequence>
<reference evidence="4 5" key="1">
    <citation type="journal article" date="2019" name="Sci. Rep.">
        <title>Comparative genomics of chytrid fungi reveal insights into the obligate biotrophic and pathogenic lifestyle of Synchytrium endobioticum.</title>
        <authorList>
            <person name="van de Vossenberg B.T.L.H."/>
            <person name="Warris S."/>
            <person name="Nguyen H.D.T."/>
            <person name="van Gent-Pelzer M.P.E."/>
            <person name="Joly D.L."/>
            <person name="van de Geest H.C."/>
            <person name="Bonants P.J.M."/>
            <person name="Smith D.S."/>
            <person name="Levesque C.A."/>
            <person name="van der Lee T.A.J."/>
        </authorList>
    </citation>
    <scope>NUCLEOTIDE SEQUENCE [LARGE SCALE GENOMIC DNA]</scope>
    <source>
        <strain evidence="4 5">CBS 809.83</strain>
    </source>
</reference>
<name>A0A507ECM4_9FUNG</name>
<evidence type="ECO:0000259" key="2">
    <source>
        <dbReference type="Pfam" id="PF00675"/>
    </source>
</evidence>
<evidence type="ECO:0008006" key="6">
    <source>
        <dbReference type="Google" id="ProtNLM"/>
    </source>
</evidence>
<feature type="domain" description="Peptidase M16 C-terminal" evidence="3">
    <location>
        <begin position="199"/>
        <end position="322"/>
    </location>
</feature>
<dbReference type="PANTHER" id="PTHR43016">
    <property type="entry name" value="PRESEQUENCE PROTEASE"/>
    <property type="match status" value="1"/>
</dbReference>
<organism evidence="4 5">
    <name type="scientific">Powellomyces hirtus</name>
    <dbReference type="NCBI Taxonomy" id="109895"/>
    <lineage>
        <taxon>Eukaryota</taxon>
        <taxon>Fungi</taxon>
        <taxon>Fungi incertae sedis</taxon>
        <taxon>Chytridiomycota</taxon>
        <taxon>Chytridiomycota incertae sedis</taxon>
        <taxon>Chytridiomycetes</taxon>
        <taxon>Spizellomycetales</taxon>
        <taxon>Powellomycetaceae</taxon>
        <taxon>Powellomyces</taxon>
    </lineage>
</organism>
<feature type="domain" description="Peptidase M16 N-terminal" evidence="2">
    <location>
        <begin position="59"/>
        <end position="146"/>
    </location>
</feature>
<dbReference type="AlphaFoldDB" id="A0A507ECM4"/>
<accession>A0A507ECM4</accession>
<dbReference type="InterPro" id="IPR011249">
    <property type="entry name" value="Metalloenz_LuxS/M16"/>
</dbReference>
<dbReference type="EMBL" id="QEAQ01000010">
    <property type="protein sequence ID" value="TPX61097.1"/>
    <property type="molecule type" value="Genomic_DNA"/>
</dbReference>
<dbReference type="Gene3D" id="3.30.830.10">
    <property type="entry name" value="Metalloenzyme, LuxS/M16 peptidase-like"/>
    <property type="match status" value="4"/>
</dbReference>
<feature type="region of interest" description="Disordered" evidence="1">
    <location>
        <begin position="354"/>
        <end position="387"/>
    </location>
</feature>
<dbReference type="InterPro" id="IPR011765">
    <property type="entry name" value="Pept_M16_N"/>
</dbReference>
<dbReference type="GO" id="GO:0046872">
    <property type="term" value="F:metal ion binding"/>
    <property type="evidence" value="ECO:0007669"/>
    <property type="project" value="InterPro"/>
</dbReference>
<evidence type="ECO:0000313" key="5">
    <source>
        <dbReference type="Proteomes" id="UP000318582"/>
    </source>
</evidence>
<dbReference type="InterPro" id="IPR007863">
    <property type="entry name" value="Peptidase_M16_C"/>
</dbReference>
<protein>
    <recommendedName>
        <fullName evidence="6">Peptidase M16 N-terminal domain-containing protein</fullName>
    </recommendedName>
</protein>
<feature type="compositionally biased region" description="Acidic residues" evidence="1">
    <location>
        <begin position="355"/>
        <end position="378"/>
    </location>
</feature>
<evidence type="ECO:0000256" key="1">
    <source>
        <dbReference type="SAM" id="MobiDB-lite"/>
    </source>
</evidence>
<keyword evidence="5" id="KW-1185">Reference proteome</keyword>
<evidence type="ECO:0000259" key="3">
    <source>
        <dbReference type="Pfam" id="PF05193"/>
    </source>
</evidence>
<dbReference type="Pfam" id="PF00675">
    <property type="entry name" value="Peptidase_M16"/>
    <property type="match status" value="1"/>
</dbReference>
<dbReference type="STRING" id="109895.A0A507ECM4"/>
<comment type="caution">
    <text evidence="4">The sequence shown here is derived from an EMBL/GenBank/DDBJ whole genome shotgun (WGS) entry which is preliminary data.</text>
</comment>
<dbReference type="FunFam" id="3.30.830.10:FF:000015">
    <property type="entry name" value="Putative zinc metalloprotease"/>
    <property type="match status" value="1"/>
</dbReference>
<dbReference type="Pfam" id="PF05193">
    <property type="entry name" value="Peptidase_M16_C"/>
    <property type="match status" value="1"/>
</dbReference>
<dbReference type="PANTHER" id="PTHR43016:SF6">
    <property type="entry name" value="PEPTIDASE M16 N-TERMINAL DOMAIN-CONTAINING PROTEIN"/>
    <property type="match status" value="1"/>
</dbReference>
<evidence type="ECO:0000313" key="4">
    <source>
        <dbReference type="EMBL" id="TPX61097.1"/>
    </source>
</evidence>
<proteinExistence type="predicted"/>
<dbReference type="Proteomes" id="UP000318582">
    <property type="component" value="Unassembled WGS sequence"/>
</dbReference>